<evidence type="ECO:0000313" key="12">
    <source>
        <dbReference type="Ensembl" id="ENSECRP00000005562.1"/>
    </source>
</evidence>
<dbReference type="GO" id="GO:0032154">
    <property type="term" value="C:cleavage furrow"/>
    <property type="evidence" value="ECO:0007669"/>
    <property type="project" value="UniProtKB-SubCell"/>
</dbReference>
<evidence type="ECO:0000313" key="13">
    <source>
        <dbReference type="Proteomes" id="UP000694620"/>
    </source>
</evidence>
<keyword evidence="6" id="KW-0206">Cytoskeleton</keyword>
<evidence type="ECO:0000256" key="1">
    <source>
        <dbReference type="ARBA" id="ARBA00004114"/>
    </source>
</evidence>
<dbReference type="Pfam" id="PF12180">
    <property type="entry name" value="EABR"/>
    <property type="match status" value="1"/>
</dbReference>
<evidence type="ECO:0000256" key="3">
    <source>
        <dbReference type="ARBA" id="ARBA00004626"/>
    </source>
</evidence>
<feature type="compositionally biased region" description="Polar residues" evidence="10">
    <location>
        <begin position="133"/>
        <end position="151"/>
    </location>
</feature>
<dbReference type="GO" id="GO:0090543">
    <property type="term" value="C:Flemming body"/>
    <property type="evidence" value="ECO:0007669"/>
    <property type="project" value="UniProtKB-SubCell"/>
</dbReference>
<feature type="coiled-coil region" evidence="9">
    <location>
        <begin position="236"/>
        <end position="392"/>
    </location>
</feature>
<sequence length="456" mass="53357">MASKNIVSKLGLKLGNSKSEQDLEKLRSENATLKKTLDDLTQGKSNLNNLERKQLLEKIYSLEKLNEKNIQQLASKEKEILTFRQQLKQQSSDEVTRLRVQIEENKRELERREQLYLALKEENENQKKKCQNLGQKNAKQEFSSQNDQNGINPTPCEITVIQEQLKDALEKNQQWLVYDQQREAYVKGLLARICELEKQLSPASLTVQLQNKEANSEEKTAVENHGEALSVARKEILVQNEAIMKLQMEISELRKRYDEKCEDIKSLNHKIQAEMANNKLYADEKKRLIDKAHKLKNELANVKDNYEEERKKSLDLSLQVSLLQKSLLCQQEEQKRIAALEQQIQISSKDFETEKLDRHSLQQQLHTVVQELRKAREQITRLETMKQLKECRLSEPSSYTRQAYDRQDQAFSRVSSTKISSVLDESFLECPRCKVQYPTSQHRELLQHIDFCSEWN</sequence>
<dbReference type="PANTHER" id="PTHR31838:SF1">
    <property type="entry name" value="CENTROSOMAL PROTEIN OF 55 KDA"/>
    <property type="match status" value="1"/>
</dbReference>
<evidence type="ECO:0000256" key="9">
    <source>
        <dbReference type="SAM" id="Coils"/>
    </source>
</evidence>
<dbReference type="GO" id="GO:0051896">
    <property type="term" value="P:regulation of phosphatidylinositol 3-kinase/protein kinase B signal transduction"/>
    <property type="evidence" value="ECO:0007669"/>
    <property type="project" value="InterPro"/>
</dbReference>
<evidence type="ECO:0000256" key="5">
    <source>
        <dbReference type="ARBA" id="ARBA00023054"/>
    </source>
</evidence>
<comment type="subcellular location">
    <subcellularLocation>
        <location evidence="3">Cleavage furrow</location>
    </subcellularLocation>
    <subcellularLocation>
        <location evidence="1">Cytoplasm</location>
        <location evidence="1">Cytoskeleton</location>
        <location evidence="1">Microtubule organizing center</location>
        <location evidence="1">Centrosome</location>
        <location evidence="1">Centriole</location>
    </subcellularLocation>
    <subcellularLocation>
        <location evidence="2">Midbody</location>
        <location evidence="2">Midbody ring</location>
    </subcellularLocation>
</comment>
<feature type="domain" description="TSG101 and ALIX binding" evidence="11">
    <location>
        <begin position="162"/>
        <end position="195"/>
    </location>
</feature>
<dbReference type="FunFam" id="1.20.5.1180:FF:000002">
    <property type="entry name" value="Centrosomal protein of 55 kDa"/>
    <property type="match status" value="1"/>
</dbReference>
<dbReference type="InterPro" id="IPR038926">
    <property type="entry name" value="CEP55"/>
</dbReference>
<reference evidence="12" key="2">
    <citation type="submission" date="2025-08" db="UniProtKB">
        <authorList>
            <consortium name="Ensembl"/>
        </authorList>
    </citation>
    <scope>IDENTIFICATION</scope>
</reference>
<gene>
    <name evidence="12" type="primary">CEP55</name>
    <name evidence="12" type="synonym">cep55l</name>
</gene>
<dbReference type="Gene3D" id="1.20.5.990">
    <property type="entry name" value="Nemo cc2-lz domain - 1d5 darpin complex"/>
    <property type="match status" value="1"/>
</dbReference>
<accession>A0A8C4X558</accession>
<dbReference type="Proteomes" id="UP000694620">
    <property type="component" value="Chromosome 2"/>
</dbReference>
<keyword evidence="13" id="KW-1185">Reference proteome</keyword>
<organism evidence="12 13">
    <name type="scientific">Erpetoichthys calabaricus</name>
    <name type="common">Rope fish</name>
    <name type="synonym">Calamoichthys calabaricus</name>
    <dbReference type="NCBI Taxonomy" id="27687"/>
    <lineage>
        <taxon>Eukaryota</taxon>
        <taxon>Metazoa</taxon>
        <taxon>Chordata</taxon>
        <taxon>Craniata</taxon>
        <taxon>Vertebrata</taxon>
        <taxon>Euteleostomi</taxon>
        <taxon>Actinopterygii</taxon>
        <taxon>Polypteriformes</taxon>
        <taxon>Polypteridae</taxon>
        <taxon>Erpetoichthys</taxon>
    </lineage>
</organism>
<dbReference type="GeneTree" id="ENSGT00510000047961"/>
<evidence type="ECO:0000259" key="11">
    <source>
        <dbReference type="Pfam" id="PF12180"/>
    </source>
</evidence>
<dbReference type="Gene3D" id="1.20.5.1180">
    <property type="entry name" value="Geminin coiled-coil domain"/>
    <property type="match status" value="1"/>
</dbReference>
<dbReference type="OrthoDB" id="8441172at2759"/>
<reference evidence="12" key="3">
    <citation type="submission" date="2025-09" db="UniProtKB">
        <authorList>
            <consortium name="Ensembl"/>
        </authorList>
    </citation>
    <scope>IDENTIFICATION</scope>
</reference>
<dbReference type="InterPro" id="IPR022008">
    <property type="entry name" value="EABR"/>
</dbReference>
<evidence type="ECO:0000256" key="8">
    <source>
        <dbReference type="ARBA" id="ARBA00069787"/>
    </source>
</evidence>
<protein>
    <recommendedName>
        <fullName evidence="8">Centrosomal protein of 55 kDa</fullName>
    </recommendedName>
</protein>
<dbReference type="GO" id="GO:0045184">
    <property type="term" value="P:establishment of protein localization"/>
    <property type="evidence" value="ECO:0007669"/>
    <property type="project" value="TreeGrafter"/>
</dbReference>
<evidence type="ECO:0000256" key="6">
    <source>
        <dbReference type="ARBA" id="ARBA00023212"/>
    </source>
</evidence>
<name>A0A8C4X558_ERPCA</name>
<dbReference type="AlphaFoldDB" id="A0A8C4X558"/>
<evidence type="ECO:0000256" key="7">
    <source>
        <dbReference type="ARBA" id="ARBA00055531"/>
    </source>
</evidence>
<feature type="coiled-coil region" evidence="9">
    <location>
        <begin position="16"/>
        <end position="53"/>
    </location>
</feature>
<comment type="function">
    <text evidence="7">Plays a role in mitotic exit and cytokinesis. Recruits PDCD6IP and TSG101 to midbody during cytokinesis. Required for successful completion of cytokinesis. Not required for microtubule nucleation. Plays a role in the development of the brain and kidney.</text>
</comment>
<reference evidence="12" key="1">
    <citation type="submission" date="2021-06" db="EMBL/GenBank/DDBJ databases">
        <authorList>
            <consortium name="Wellcome Sanger Institute Data Sharing"/>
        </authorList>
    </citation>
    <scope>NUCLEOTIDE SEQUENCE [LARGE SCALE GENOMIC DNA]</scope>
</reference>
<evidence type="ECO:0000256" key="2">
    <source>
        <dbReference type="ARBA" id="ARBA00004476"/>
    </source>
</evidence>
<evidence type="ECO:0000256" key="10">
    <source>
        <dbReference type="SAM" id="MobiDB-lite"/>
    </source>
</evidence>
<evidence type="ECO:0000256" key="4">
    <source>
        <dbReference type="ARBA" id="ARBA00022490"/>
    </source>
</evidence>
<proteinExistence type="predicted"/>
<dbReference type="GO" id="GO:0005814">
    <property type="term" value="C:centriole"/>
    <property type="evidence" value="ECO:0007669"/>
    <property type="project" value="UniProtKB-SubCell"/>
</dbReference>
<keyword evidence="5 9" id="KW-0175">Coiled coil</keyword>
<feature type="region of interest" description="Disordered" evidence="10">
    <location>
        <begin position="128"/>
        <end position="151"/>
    </location>
</feature>
<dbReference type="PANTHER" id="PTHR31838">
    <property type="entry name" value="CENTROSOMAL PROTEIN OF 55 KDA"/>
    <property type="match status" value="1"/>
</dbReference>
<keyword evidence="4" id="KW-0963">Cytoplasm</keyword>
<dbReference type="Ensembl" id="ENSECRT00000005657.1">
    <property type="protein sequence ID" value="ENSECRP00000005562.1"/>
    <property type="gene ID" value="ENSECRG00000003747.1"/>
</dbReference>
<dbReference type="GO" id="GO:0000281">
    <property type="term" value="P:mitotic cytokinesis"/>
    <property type="evidence" value="ECO:0007669"/>
    <property type="project" value="InterPro"/>
</dbReference>